<evidence type="ECO:0000313" key="3">
    <source>
        <dbReference type="Proteomes" id="UP001151760"/>
    </source>
</evidence>
<dbReference type="InterPro" id="IPR026960">
    <property type="entry name" value="RVT-Znf"/>
</dbReference>
<feature type="domain" description="Reverse transcriptase zinc-binding" evidence="1">
    <location>
        <begin position="198"/>
        <end position="260"/>
    </location>
</feature>
<sequence length="363" mass="41792">MGIGIPQDDVNMAANSIGCTTLTMPFNYLGVKVGAFSSRTIYGDRGALDNPCILFRHLPWIDINREFESLSLKGINLYSYVKKRVGNGEHTFFWQDSWFTDSPLKHIYHQLYALDRDIHASVAAKIRDTPMINSFRRAPRGGLEEEQLLLLVDKVASVILSSLNDKWVWTLDSLGDYLVRSARSYIDDILLPTIGVSTRWVNVIPININIFAWRVCLDKLPTRLNLSLREIDILSILCPICSSAGETTSHLLFSCNVARNILLKVARWWELEIQDFHSYADWLSWFNALRLSKGLKDVLEGVFYVMSWEIWKFRNQVLFGSSHPRLEFLFDEIGLLSYTWCSSRCKSKFDWISWMKCPSSLTL</sequence>
<dbReference type="Proteomes" id="UP001151760">
    <property type="component" value="Unassembled WGS sequence"/>
</dbReference>
<reference evidence="2" key="2">
    <citation type="submission" date="2022-01" db="EMBL/GenBank/DDBJ databases">
        <authorList>
            <person name="Yamashiro T."/>
            <person name="Shiraishi A."/>
            <person name="Satake H."/>
            <person name="Nakayama K."/>
        </authorList>
    </citation>
    <scope>NUCLEOTIDE SEQUENCE</scope>
</reference>
<accession>A0ABQ5C6Q9</accession>
<keyword evidence="2" id="KW-0548">Nucleotidyltransferase</keyword>
<evidence type="ECO:0000259" key="1">
    <source>
        <dbReference type="Pfam" id="PF13966"/>
    </source>
</evidence>
<keyword evidence="2" id="KW-0695">RNA-directed DNA polymerase</keyword>
<organism evidence="2 3">
    <name type="scientific">Tanacetum coccineum</name>
    <dbReference type="NCBI Taxonomy" id="301880"/>
    <lineage>
        <taxon>Eukaryota</taxon>
        <taxon>Viridiplantae</taxon>
        <taxon>Streptophyta</taxon>
        <taxon>Embryophyta</taxon>
        <taxon>Tracheophyta</taxon>
        <taxon>Spermatophyta</taxon>
        <taxon>Magnoliopsida</taxon>
        <taxon>eudicotyledons</taxon>
        <taxon>Gunneridae</taxon>
        <taxon>Pentapetalae</taxon>
        <taxon>asterids</taxon>
        <taxon>campanulids</taxon>
        <taxon>Asterales</taxon>
        <taxon>Asteraceae</taxon>
        <taxon>Asteroideae</taxon>
        <taxon>Anthemideae</taxon>
        <taxon>Anthemidinae</taxon>
        <taxon>Tanacetum</taxon>
    </lineage>
</organism>
<name>A0ABQ5C6Q9_9ASTR</name>
<comment type="caution">
    <text evidence="2">The sequence shown here is derived from an EMBL/GenBank/DDBJ whole genome shotgun (WGS) entry which is preliminary data.</text>
</comment>
<keyword evidence="2" id="KW-0808">Transferase</keyword>
<evidence type="ECO:0000313" key="2">
    <source>
        <dbReference type="EMBL" id="GJT22785.1"/>
    </source>
</evidence>
<dbReference type="PANTHER" id="PTHR36617">
    <property type="entry name" value="PROTEIN, PUTATIVE-RELATED"/>
    <property type="match status" value="1"/>
</dbReference>
<gene>
    <name evidence="2" type="ORF">Tco_0892722</name>
</gene>
<dbReference type="GO" id="GO:0003964">
    <property type="term" value="F:RNA-directed DNA polymerase activity"/>
    <property type="evidence" value="ECO:0007669"/>
    <property type="project" value="UniProtKB-KW"/>
</dbReference>
<dbReference type="EMBL" id="BQNB010013997">
    <property type="protein sequence ID" value="GJT22785.1"/>
    <property type="molecule type" value="Genomic_DNA"/>
</dbReference>
<protein>
    <submittedName>
        <fullName evidence="2">RNA-directed DNA polymerase, eukaryota</fullName>
    </submittedName>
</protein>
<dbReference type="PANTHER" id="PTHR36617:SF16">
    <property type="entry name" value="OS04G0516500 PROTEIN"/>
    <property type="match status" value="1"/>
</dbReference>
<reference evidence="2" key="1">
    <citation type="journal article" date="2022" name="Int. J. Mol. Sci.">
        <title>Draft Genome of Tanacetum Coccineum: Genomic Comparison of Closely Related Tanacetum-Family Plants.</title>
        <authorList>
            <person name="Yamashiro T."/>
            <person name="Shiraishi A."/>
            <person name="Nakayama K."/>
            <person name="Satake H."/>
        </authorList>
    </citation>
    <scope>NUCLEOTIDE SEQUENCE</scope>
</reference>
<dbReference type="Pfam" id="PF13966">
    <property type="entry name" value="zf-RVT"/>
    <property type="match status" value="1"/>
</dbReference>
<keyword evidence="3" id="KW-1185">Reference proteome</keyword>
<proteinExistence type="predicted"/>